<gene>
    <name evidence="4" type="ORF">JW984_03720</name>
</gene>
<evidence type="ECO:0000259" key="3">
    <source>
        <dbReference type="PROSITE" id="PS51186"/>
    </source>
</evidence>
<dbReference type="PROSITE" id="PS51186">
    <property type="entry name" value="GNAT"/>
    <property type="match status" value="1"/>
</dbReference>
<evidence type="ECO:0000256" key="1">
    <source>
        <dbReference type="ARBA" id="ARBA00022679"/>
    </source>
</evidence>
<comment type="caution">
    <text evidence="4">The sequence shown here is derived from an EMBL/GenBank/DDBJ whole genome shotgun (WGS) entry which is preliminary data.</text>
</comment>
<sequence length="139" mass="16036">MKAEIREMSIDDYDHVIALWKGFSGIGLSSADEREEIGKFLDLNPHTSLVVEINGEIAGTALGGFDGRRGYVYHFVIEKEMQGRGLGTLLLKELESQFKKLGAQRLHLMIYNDNKAWRFYEKRGYFRRDGELFIMSRDI</sequence>
<proteinExistence type="predicted"/>
<reference evidence="4" key="1">
    <citation type="journal article" date="2021" name="Environ. Microbiol.">
        <title>Genomic characterization of three novel Desulfobacterota classes expand the metabolic and phylogenetic diversity of the phylum.</title>
        <authorList>
            <person name="Murphy C.L."/>
            <person name="Biggerstaff J."/>
            <person name="Eichhorn A."/>
            <person name="Ewing E."/>
            <person name="Shahan R."/>
            <person name="Soriano D."/>
            <person name="Stewart S."/>
            <person name="VanMol K."/>
            <person name="Walker R."/>
            <person name="Walters P."/>
            <person name="Elshahed M.S."/>
            <person name="Youssef N.H."/>
        </authorList>
    </citation>
    <scope>NUCLEOTIDE SEQUENCE</scope>
    <source>
        <strain evidence="4">Zod_Metabat.24</strain>
    </source>
</reference>
<dbReference type="EMBL" id="JAFGIX010000019">
    <property type="protein sequence ID" value="MBN1572285.1"/>
    <property type="molecule type" value="Genomic_DNA"/>
</dbReference>
<dbReference type="Pfam" id="PF00583">
    <property type="entry name" value="Acetyltransf_1"/>
    <property type="match status" value="1"/>
</dbReference>
<dbReference type="Gene3D" id="3.40.630.30">
    <property type="match status" value="1"/>
</dbReference>
<reference evidence="4" key="2">
    <citation type="submission" date="2021-01" db="EMBL/GenBank/DDBJ databases">
        <authorList>
            <person name="Hahn C.R."/>
            <person name="Youssef N.H."/>
            <person name="Elshahed M."/>
        </authorList>
    </citation>
    <scope>NUCLEOTIDE SEQUENCE</scope>
    <source>
        <strain evidence="4">Zod_Metabat.24</strain>
    </source>
</reference>
<keyword evidence="1" id="KW-0808">Transferase</keyword>
<keyword evidence="2" id="KW-0012">Acyltransferase</keyword>
<dbReference type="GO" id="GO:0016747">
    <property type="term" value="F:acyltransferase activity, transferring groups other than amino-acyl groups"/>
    <property type="evidence" value="ECO:0007669"/>
    <property type="project" value="InterPro"/>
</dbReference>
<name>A0A9D8PNT4_9DELT</name>
<evidence type="ECO:0000256" key="2">
    <source>
        <dbReference type="ARBA" id="ARBA00023315"/>
    </source>
</evidence>
<evidence type="ECO:0000313" key="4">
    <source>
        <dbReference type="EMBL" id="MBN1572285.1"/>
    </source>
</evidence>
<evidence type="ECO:0000313" key="5">
    <source>
        <dbReference type="Proteomes" id="UP000809273"/>
    </source>
</evidence>
<dbReference type="AlphaFoldDB" id="A0A9D8PNT4"/>
<dbReference type="CDD" id="cd04301">
    <property type="entry name" value="NAT_SF"/>
    <property type="match status" value="1"/>
</dbReference>
<dbReference type="PANTHER" id="PTHR43420">
    <property type="entry name" value="ACETYLTRANSFERASE"/>
    <property type="match status" value="1"/>
</dbReference>
<dbReference type="Proteomes" id="UP000809273">
    <property type="component" value="Unassembled WGS sequence"/>
</dbReference>
<dbReference type="InterPro" id="IPR016181">
    <property type="entry name" value="Acyl_CoA_acyltransferase"/>
</dbReference>
<dbReference type="InterPro" id="IPR000182">
    <property type="entry name" value="GNAT_dom"/>
</dbReference>
<protein>
    <submittedName>
        <fullName evidence="4">GNAT family N-acetyltransferase</fullName>
    </submittedName>
</protein>
<accession>A0A9D8PNT4</accession>
<dbReference type="SUPFAM" id="SSF55729">
    <property type="entry name" value="Acyl-CoA N-acyltransferases (Nat)"/>
    <property type="match status" value="1"/>
</dbReference>
<organism evidence="4 5">
    <name type="scientific">Candidatus Zymogenus saltonus</name>
    <dbReference type="NCBI Taxonomy" id="2844893"/>
    <lineage>
        <taxon>Bacteria</taxon>
        <taxon>Deltaproteobacteria</taxon>
        <taxon>Candidatus Zymogenia</taxon>
        <taxon>Candidatus Zymogeniales</taxon>
        <taxon>Candidatus Zymogenaceae</taxon>
        <taxon>Candidatus Zymogenus</taxon>
    </lineage>
</organism>
<dbReference type="InterPro" id="IPR050680">
    <property type="entry name" value="YpeA/RimI_acetyltransf"/>
</dbReference>
<feature type="domain" description="N-acetyltransferase" evidence="3">
    <location>
        <begin position="3"/>
        <end position="139"/>
    </location>
</feature>